<evidence type="ECO:0000256" key="3">
    <source>
        <dbReference type="ARBA" id="ARBA00022552"/>
    </source>
</evidence>
<dbReference type="GO" id="GO:0006364">
    <property type="term" value="P:rRNA processing"/>
    <property type="evidence" value="ECO:0007669"/>
    <property type="project" value="UniProtKB-KW"/>
</dbReference>
<evidence type="ECO:0000256" key="1">
    <source>
        <dbReference type="ARBA" id="ARBA00004123"/>
    </source>
</evidence>
<sequence>MDAVDPALTGAAIAKRLASSDRTTRGKAVRVLRSWLESQEDVSEEEMKRIWKGLFYCFWHADKQAFQIELADRLASIVAAPSLPLAARYFEWFIVTIRREWSGIDFLRLDKFYMLIRRFMRGFFALLKKNQWDAQVVGRMMGILEEKSLLSNDDYAANGVNYHIAEIFLQELEGFLPLQLEIVEVLLRPFLRVTEKSHDKVLVKKIKSDVFDCLLHSATTLLKAKQDGGGDDGVGANAEVAKYGAIAMKIGLSKWLLESASSERTLQNNRKTLFDLHEAFARLEKSAEGVEVHTEAPPAKKEHVCERDPGHENGGVDRLETNPEADSVGGNRESDASTLPNETGVVCETVQEKNTKKSTKKKAKKANKTKSSDKKWNAASKKSKISACSADSERVASNEMEDSLGLHSNCVRESNDGKLSSEQNDDRELACHTIQLDKTVISNLQKQFEKVAAEVGMSLDTPTELATPNSQAHATSKKRKRGKSVNGVVGQIPHLSEQGSLSSSPDSLVGALSKKRKRSKSVGEDVNGSPVSQGISTSATGKSGDKSAKKVRFAMKNNLIWKPHSPLPPQSLRLPPSATPRGSALKKGIPPGPIRVVKESPKSKKVKQRSSSLKKSRKVPKSVSPSVKRIWKL</sequence>
<feature type="compositionally biased region" description="Polar residues" evidence="5">
    <location>
        <begin position="461"/>
        <end position="474"/>
    </location>
</feature>
<feature type="compositionally biased region" description="Basic residues" evidence="5">
    <location>
        <begin position="356"/>
        <end position="368"/>
    </location>
</feature>
<evidence type="ECO:0000313" key="6">
    <source>
        <dbReference type="EMBL" id="VVW13517.1"/>
    </source>
</evidence>
<gene>
    <name evidence="6" type="ORF">NYM_LOCUS16288</name>
</gene>
<dbReference type="OrthoDB" id="2019504at2759"/>
<dbReference type="PANTHER" id="PTHR13026">
    <property type="entry name" value="NNP-1 PROTEIN NOVEL NUCLEAR PROTEIN 1 NOP52"/>
    <property type="match status" value="1"/>
</dbReference>
<evidence type="ECO:0008006" key="7">
    <source>
        <dbReference type="Google" id="ProtNLM"/>
    </source>
</evidence>
<dbReference type="Pfam" id="PF05997">
    <property type="entry name" value="Nop52"/>
    <property type="match status" value="1"/>
</dbReference>
<dbReference type="Gramene" id="NC3G0229830.1">
    <property type="protein sequence ID" value="NC3G0229830.1:cds"/>
    <property type="gene ID" value="NC3G0229830"/>
</dbReference>
<feature type="region of interest" description="Disordered" evidence="5">
    <location>
        <begin position="461"/>
        <end position="548"/>
    </location>
</feature>
<comment type="similarity">
    <text evidence="2">Belongs to the RRP1 family.</text>
</comment>
<feature type="compositionally biased region" description="Low complexity" evidence="5">
    <location>
        <begin position="621"/>
        <end position="633"/>
    </location>
</feature>
<feature type="region of interest" description="Disordered" evidence="5">
    <location>
        <begin position="560"/>
        <end position="633"/>
    </location>
</feature>
<comment type="subcellular location">
    <subcellularLocation>
        <location evidence="1">Nucleus</location>
    </subcellularLocation>
</comment>
<dbReference type="EMBL" id="LR721781">
    <property type="protein sequence ID" value="VVW13517.1"/>
    <property type="molecule type" value="Genomic_DNA"/>
</dbReference>
<keyword evidence="4" id="KW-0539">Nucleus</keyword>
<feature type="region of interest" description="Disordered" evidence="5">
    <location>
        <begin position="286"/>
        <end position="389"/>
    </location>
</feature>
<dbReference type="InterPro" id="IPR010301">
    <property type="entry name" value="RRP1"/>
</dbReference>
<dbReference type="PANTHER" id="PTHR13026:SF0">
    <property type="entry name" value="RIBOSOMAL RNA PROCESSING 1B"/>
    <property type="match status" value="1"/>
</dbReference>
<feature type="compositionally biased region" description="Polar residues" evidence="5">
    <location>
        <begin position="497"/>
        <end position="506"/>
    </location>
</feature>
<proteinExistence type="inferred from homology"/>
<dbReference type="AlphaFoldDB" id="A0A5K1BKD8"/>
<protein>
    <recommendedName>
        <fullName evidence="7">Ribosomal RNA processing protein 1 homolog</fullName>
    </recommendedName>
</protein>
<feature type="compositionally biased region" description="Low complexity" evidence="5">
    <location>
        <begin position="377"/>
        <end position="389"/>
    </location>
</feature>
<dbReference type="GO" id="GO:0030688">
    <property type="term" value="C:preribosome, small subunit precursor"/>
    <property type="evidence" value="ECO:0007669"/>
    <property type="project" value="InterPro"/>
</dbReference>
<organism evidence="6">
    <name type="scientific">Nymphaea colorata</name>
    <name type="common">pocket water lily</name>
    <dbReference type="NCBI Taxonomy" id="210225"/>
    <lineage>
        <taxon>Eukaryota</taxon>
        <taxon>Viridiplantae</taxon>
        <taxon>Streptophyta</taxon>
        <taxon>Embryophyta</taxon>
        <taxon>Tracheophyta</taxon>
        <taxon>Spermatophyta</taxon>
        <taxon>Magnoliopsida</taxon>
        <taxon>Nymphaeales</taxon>
        <taxon>Nymphaeaceae</taxon>
        <taxon>Nymphaea</taxon>
    </lineage>
</organism>
<feature type="compositionally biased region" description="Polar residues" evidence="5">
    <location>
        <begin position="529"/>
        <end position="541"/>
    </location>
</feature>
<feature type="compositionally biased region" description="Basic residues" evidence="5">
    <location>
        <begin position="603"/>
        <end position="620"/>
    </location>
</feature>
<dbReference type="GO" id="GO:0005634">
    <property type="term" value="C:nucleus"/>
    <property type="evidence" value="ECO:0007669"/>
    <property type="project" value="UniProtKB-SubCell"/>
</dbReference>
<evidence type="ECO:0000256" key="4">
    <source>
        <dbReference type="ARBA" id="ARBA00023242"/>
    </source>
</evidence>
<feature type="compositionally biased region" description="Basic and acidic residues" evidence="5">
    <location>
        <begin position="286"/>
        <end position="321"/>
    </location>
</feature>
<name>A0A5K1BKD8_9MAGN</name>
<reference evidence="6" key="1">
    <citation type="submission" date="2019-09" db="EMBL/GenBank/DDBJ databases">
        <authorList>
            <person name="Zhang L."/>
        </authorList>
    </citation>
    <scope>NUCLEOTIDE SEQUENCE</scope>
</reference>
<dbReference type="OMA" id="REWVHID"/>
<evidence type="ECO:0000256" key="5">
    <source>
        <dbReference type="SAM" id="MobiDB-lite"/>
    </source>
</evidence>
<evidence type="ECO:0000256" key="2">
    <source>
        <dbReference type="ARBA" id="ARBA00006374"/>
    </source>
</evidence>
<accession>A0A5K1BKD8</accession>
<keyword evidence="3" id="KW-0698">rRNA processing</keyword>